<dbReference type="AlphaFoldDB" id="A0A5J5GKA1"/>
<dbReference type="Proteomes" id="UP000326554">
    <property type="component" value="Unassembled WGS sequence"/>
</dbReference>
<dbReference type="PANTHER" id="PTHR12110:SF53">
    <property type="entry name" value="BLR5974 PROTEIN"/>
    <property type="match status" value="1"/>
</dbReference>
<keyword evidence="3" id="KW-1185">Reference proteome</keyword>
<evidence type="ECO:0000313" key="3">
    <source>
        <dbReference type="Proteomes" id="UP000326554"/>
    </source>
</evidence>
<reference evidence="2 3" key="1">
    <citation type="submission" date="2019-09" db="EMBL/GenBank/DDBJ databases">
        <authorList>
            <person name="Park J.-S."/>
            <person name="Choi H.-J."/>
        </authorList>
    </citation>
    <scope>NUCLEOTIDE SEQUENCE [LARGE SCALE GENOMIC DNA]</scope>
    <source>
        <strain evidence="2 3">176SS1-4</strain>
    </source>
</reference>
<dbReference type="Gene3D" id="3.20.20.150">
    <property type="entry name" value="Divalent-metal-dependent TIM barrel enzymes"/>
    <property type="match status" value="1"/>
</dbReference>
<comment type="caution">
    <text evidence="2">The sequence shown here is derived from an EMBL/GenBank/DDBJ whole genome shotgun (WGS) entry which is preliminary data.</text>
</comment>
<dbReference type="SUPFAM" id="SSF51658">
    <property type="entry name" value="Xylose isomerase-like"/>
    <property type="match status" value="1"/>
</dbReference>
<evidence type="ECO:0000259" key="1">
    <source>
        <dbReference type="Pfam" id="PF01261"/>
    </source>
</evidence>
<proteinExistence type="predicted"/>
<organism evidence="2 3">
    <name type="scientific">Histidinibacterium aquaticum</name>
    <dbReference type="NCBI Taxonomy" id="2613962"/>
    <lineage>
        <taxon>Bacteria</taxon>
        <taxon>Pseudomonadati</taxon>
        <taxon>Pseudomonadota</taxon>
        <taxon>Alphaproteobacteria</taxon>
        <taxon>Rhodobacterales</taxon>
        <taxon>Paracoccaceae</taxon>
        <taxon>Histidinibacterium</taxon>
    </lineage>
</organism>
<name>A0A5J5GKA1_9RHOB</name>
<dbReference type="InterPro" id="IPR036237">
    <property type="entry name" value="Xyl_isomerase-like_sf"/>
</dbReference>
<dbReference type="EMBL" id="VYQE01000002">
    <property type="protein sequence ID" value="KAA9008751.1"/>
    <property type="molecule type" value="Genomic_DNA"/>
</dbReference>
<dbReference type="InterPro" id="IPR013022">
    <property type="entry name" value="Xyl_isomerase-like_TIM-brl"/>
</dbReference>
<sequence>MTPGLGSYAFRWSIGHRDRVPSRPMTAMDVLDAAVGLKMPVLQYADNMRLHEIEIAKIDEIATSARERGVALEIGAQGFERDMVSRYVALADQMDASILRIALDGEDAARPLEDLGEDLRGAVAEARGICRIAIENHFDYPSPQMARLLDRVEDDGLGVCLDVANSICAGEWPAETVGLLAPRTINLHMKDYVIAPDPYGVGFRVHGVPLGEGRTDMAAVLDALEGRAMSVIYEHWLPWPGDFSAAHEQERVWTAQGTAALSDILAAR</sequence>
<dbReference type="PANTHER" id="PTHR12110">
    <property type="entry name" value="HYDROXYPYRUVATE ISOMERASE"/>
    <property type="match status" value="1"/>
</dbReference>
<feature type="domain" description="Xylose isomerase-like TIM barrel" evidence="1">
    <location>
        <begin position="80"/>
        <end position="239"/>
    </location>
</feature>
<dbReference type="InterPro" id="IPR050312">
    <property type="entry name" value="IolE/XylAMocC-like"/>
</dbReference>
<accession>A0A5J5GKA1</accession>
<protein>
    <submittedName>
        <fullName evidence="2">TIM barrel protein</fullName>
    </submittedName>
</protein>
<dbReference type="Pfam" id="PF01261">
    <property type="entry name" value="AP_endonuc_2"/>
    <property type="match status" value="1"/>
</dbReference>
<gene>
    <name evidence="2" type="ORF">F3S47_05650</name>
</gene>
<evidence type="ECO:0000313" key="2">
    <source>
        <dbReference type="EMBL" id="KAA9008751.1"/>
    </source>
</evidence>